<dbReference type="Gene3D" id="3.40.50.300">
    <property type="entry name" value="P-loop containing nucleotide triphosphate hydrolases"/>
    <property type="match status" value="1"/>
</dbReference>
<dbReference type="GO" id="GO:0005634">
    <property type="term" value="C:nucleus"/>
    <property type="evidence" value="ECO:0007669"/>
    <property type="project" value="TreeGrafter"/>
</dbReference>
<evidence type="ECO:0000313" key="2">
    <source>
        <dbReference type="Proteomes" id="UP000281553"/>
    </source>
</evidence>
<evidence type="ECO:0000313" key="1">
    <source>
        <dbReference type="EMBL" id="VDN34275.1"/>
    </source>
</evidence>
<reference evidence="1 2" key="1">
    <citation type="submission" date="2018-11" db="EMBL/GenBank/DDBJ databases">
        <authorList>
            <consortium name="Pathogen Informatics"/>
        </authorList>
    </citation>
    <scope>NUCLEOTIDE SEQUENCE [LARGE SCALE GENOMIC DNA]</scope>
</reference>
<dbReference type="GO" id="GO:0000724">
    <property type="term" value="P:double-strand break repair via homologous recombination"/>
    <property type="evidence" value="ECO:0007669"/>
    <property type="project" value="TreeGrafter"/>
</dbReference>
<accession>A0A3P7MWV0</accession>
<organism evidence="1 2">
    <name type="scientific">Dibothriocephalus latus</name>
    <name type="common">Fish tapeworm</name>
    <name type="synonym">Diphyllobothrium latum</name>
    <dbReference type="NCBI Taxonomy" id="60516"/>
    <lineage>
        <taxon>Eukaryota</taxon>
        <taxon>Metazoa</taxon>
        <taxon>Spiralia</taxon>
        <taxon>Lophotrochozoa</taxon>
        <taxon>Platyhelminthes</taxon>
        <taxon>Cestoda</taxon>
        <taxon>Eucestoda</taxon>
        <taxon>Diphyllobothriidea</taxon>
        <taxon>Diphyllobothriidae</taxon>
        <taxon>Dibothriocephalus</taxon>
    </lineage>
</organism>
<dbReference type="PANTHER" id="PTHR45629:SF7">
    <property type="entry name" value="DNA EXCISION REPAIR PROTEIN ERCC-6-RELATED"/>
    <property type="match status" value="1"/>
</dbReference>
<dbReference type="OrthoDB" id="413460at2759"/>
<dbReference type="InterPro" id="IPR027417">
    <property type="entry name" value="P-loop_NTPase"/>
</dbReference>
<dbReference type="GO" id="GO:0007131">
    <property type="term" value="P:reciprocal meiotic recombination"/>
    <property type="evidence" value="ECO:0007669"/>
    <property type="project" value="TreeGrafter"/>
</dbReference>
<dbReference type="PANTHER" id="PTHR45629">
    <property type="entry name" value="SNF2/RAD54 FAMILY MEMBER"/>
    <property type="match status" value="1"/>
</dbReference>
<dbReference type="GO" id="GO:0015616">
    <property type="term" value="F:DNA translocase activity"/>
    <property type="evidence" value="ECO:0007669"/>
    <property type="project" value="TreeGrafter"/>
</dbReference>
<evidence type="ECO:0008006" key="3">
    <source>
        <dbReference type="Google" id="ProtNLM"/>
    </source>
</evidence>
<sequence>MARVWREGQKRPVHLYRLVTAGGLEERIFQRQVAKSSLAQCVVADCPPIFNTTGKPNSQSRLTREELRPRGIIDLGDNALGALSCEQQFGPEKFEIVLLIPQDGWLLALTKSFGRPVRLDTGKTVLPDFKGSVNQHPHVNSAS</sequence>
<dbReference type="InterPro" id="IPR050496">
    <property type="entry name" value="SNF2_RAD54_helicase_repair"/>
</dbReference>
<proteinExistence type="predicted"/>
<dbReference type="EMBL" id="UYRU01085014">
    <property type="protein sequence ID" value="VDN34275.1"/>
    <property type="molecule type" value="Genomic_DNA"/>
</dbReference>
<name>A0A3P7MWV0_DIBLA</name>
<gene>
    <name evidence="1" type="ORF">DILT_LOCUS16474</name>
</gene>
<keyword evidence="2" id="KW-1185">Reference proteome</keyword>
<dbReference type="SUPFAM" id="SSF52540">
    <property type="entry name" value="P-loop containing nucleoside triphosphate hydrolases"/>
    <property type="match status" value="1"/>
</dbReference>
<protein>
    <recommendedName>
        <fullName evidence="3">SNF2 N-terminal domain-containing protein</fullName>
    </recommendedName>
</protein>
<dbReference type="Proteomes" id="UP000281553">
    <property type="component" value="Unassembled WGS sequence"/>
</dbReference>
<dbReference type="AlphaFoldDB" id="A0A3P7MWV0"/>